<evidence type="ECO:0000313" key="1">
    <source>
        <dbReference type="EMBL" id="MBA8930555.1"/>
    </source>
</evidence>
<sequence>MTAATDELMPVREALLCGARADAARTLAEAETSAQDRIAEAERVADEILAEARGQGERDAATALAAERARARRTAHGIVLSAQREIYDKLRSSAVAAVRAILLSGDHALRDTMCSRVRTELGPDAAITELPGGGVLGQAPGRRVAYTAEALTDAALGRLSGRLSELWTS</sequence>
<dbReference type="EMBL" id="JACJID010000007">
    <property type="protein sequence ID" value="MBA8930555.1"/>
    <property type="molecule type" value="Genomic_DNA"/>
</dbReference>
<keyword evidence="2" id="KW-1185">Reference proteome</keyword>
<accession>A0ABR6BV41</accession>
<gene>
    <name evidence="1" type="ORF">BC739_007802</name>
</gene>
<dbReference type="RefSeq" id="WP_182839943.1">
    <property type="nucleotide sequence ID" value="NZ_BAAABQ010000008.1"/>
</dbReference>
<name>A0ABR6BV41_9PSEU</name>
<dbReference type="Proteomes" id="UP000517916">
    <property type="component" value="Unassembled WGS sequence"/>
</dbReference>
<reference evidence="1 2" key="1">
    <citation type="submission" date="2020-08" db="EMBL/GenBank/DDBJ databases">
        <title>Genomic Encyclopedia of Archaeal and Bacterial Type Strains, Phase II (KMG-II): from individual species to whole genera.</title>
        <authorList>
            <person name="Goeker M."/>
        </authorList>
    </citation>
    <scope>NUCLEOTIDE SEQUENCE [LARGE SCALE GENOMIC DNA]</scope>
    <source>
        <strain evidence="1 2">DSM 43850</strain>
    </source>
</reference>
<comment type="caution">
    <text evidence="1">The sequence shown here is derived from an EMBL/GenBank/DDBJ whole genome shotgun (WGS) entry which is preliminary data.</text>
</comment>
<organism evidence="1 2">
    <name type="scientific">Kutzneria viridogrisea</name>
    <dbReference type="NCBI Taxonomy" id="47990"/>
    <lineage>
        <taxon>Bacteria</taxon>
        <taxon>Bacillati</taxon>
        <taxon>Actinomycetota</taxon>
        <taxon>Actinomycetes</taxon>
        <taxon>Pseudonocardiales</taxon>
        <taxon>Pseudonocardiaceae</taxon>
        <taxon>Kutzneria</taxon>
    </lineage>
</organism>
<protein>
    <submittedName>
        <fullName evidence="1">Vacuolar-type H+-ATPase subunit H</fullName>
    </submittedName>
</protein>
<evidence type="ECO:0000313" key="2">
    <source>
        <dbReference type="Proteomes" id="UP000517916"/>
    </source>
</evidence>
<proteinExistence type="predicted"/>